<reference evidence="1" key="1">
    <citation type="submission" date="2020-11" db="EMBL/GenBank/DDBJ databases">
        <authorList>
            <person name="Tran Van P."/>
        </authorList>
    </citation>
    <scope>NUCLEOTIDE SEQUENCE</scope>
</reference>
<proteinExistence type="predicted"/>
<protein>
    <submittedName>
        <fullName evidence="1">Uncharacterized protein</fullName>
    </submittedName>
</protein>
<feature type="non-terminal residue" evidence="1">
    <location>
        <position position="1"/>
    </location>
</feature>
<sequence>PQVRPEQVQAIQDNFEPQGRDELAFRNGDIITVLDKRPESPGASCIVWKGALPSGRTGFFNPSHTVTYLGTQIPSSSNREGAFPRGDGKNMYSSRRRLRPEMISGPQGEVRHTGHVGIDGAFFGDVPKQVVAPFRHEPPSGGVLKRASSDVSDKAPLLTPTGEKGGRNGPASEHLWPDLSLGNSRPATALGLRKDGGMGSSMGSLKSGSHQLHDYHEISDEEGAGNSPQFEV</sequence>
<dbReference type="PROSITE" id="PS50002">
    <property type="entry name" value="SH3"/>
    <property type="match status" value="1"/>
</dbReference>
<dbReference type="SMART" id="SM00285">
    <property type="entry name" value="PBD"/>
    <property type="match status" value="1"/>
</dbReference>
<dbReference type="SUPFAM" id="SSF50044">
    <property type="entry name" value="SH3-domain"/>
    <property type="match status" value="1"/>
</dbReference>
<name>A0A7R8WUH5_9CRUS</name>
<dbReference type="InterPro" id="IPR000095">
    <property type="entry name" value="CRIB_dom"/>
</dbReference>
<organism evidence="1">
    <name type="scientific">Cyprideis torosa</name>
    <dbReference type="NCBI Taxonomy" id="163714"/>
    <lineage>
        <taxon>Eukaryota</taxon>
        <taxon>Metazoa</taxon>
        <taxon>Ecdysozoa</taxon>
        <taxon>Arthropoda</taxon>
        <taxon>Crustacea</taxon>
        <taxon>Oligostraca</taxon>
        <taxon>Ostracoda</taxon>
        <taxon>Podocopa</taxon>
        <taxon>Podocopida</taxon>
        <taxon>Cytherocopina</taxon>
        <taxon>Cytheroidea</taxon>
        <taxon>Cytherideidae</taxon>
        <taxon>Cyprideis</taxon>
    </lineage>
</organism>
<feature type="non-terminal residue" evidence="1">
    <location>
        <position position="232"/>
    </location>
</feature>
<dbReference type="InterPro" id="IPR036028">
    <property type="entry name" value="SH3-like_dom_sf"/>
</dbReference>
<gene>
    <name evidence="1" type="ORF">CTOB1V02_LOCUS14886</name>
</gene>
<accession>A0A7R8WUH5</accession>
<dbReference type="PROSITE" id="PS50108">
    <property type="entry name" value="CRIB"/>
    <property type="match status" value="1"/>
</dbReference>
<dbReference type="EMBL" id="OB684415">
    <property type="protein sequence ID" value="CAD7237071.1"/>
    <property type="molecule type" value="Genomic_DNA"/>
</dbReference>
<evidence type="ECO:0000313" key="1">
    <source>
        <dbReference type="EMBL" id="CAD7237071.1"/>
    </source>
</evidence>
<dbReference type="AlphaFoldDB" id="A0A7R8WUH5"/>
<dbReference type="OrthoDB" id="4062651at2759"/>
<dbReference type="InterPro" id="IPR001452">
    <property type="entry name" value="SH3_domain"/>
</dbReference>
<dbReference type="Gene3D" id="2.30.30.40">
    <property type="entry name" value="SH3 Domains"/>
    <property type="match status" value="1"/>
</dbReference>